<reference evidence="3" key="1">
    <citation type="submission" date="2021-06" db="EMBL/GenBank/DDBJ databases">
        <authorList>
            <person name="Kallberg Y."/>
            <person name="Tangrot J."/>
            <person name="Rosling A."/>
        </authorList>
    </citation>
    <scope>NUCLEOTIDE SEQUENCE</scope>
    <source>
        <strain evidence="3">87-6 pot B 2015</strain>
    </source>
</reference>
<sequence>MSLPTRELDKTGVQITVIGLGCMGLVEFYGSVDEGESLKVVKRSLELGCTFLDTADIYGRNGASEILLSKVIKDCRRDEVFVCTKFGIVRDKEGKMVDLRGDREYVRQCCENSLKRLGINQIDLYYLHRMIPKTPIEETVAAMAELVKEGKVKYIGLSECNEDQLRRAHKIHPISAVQVEYSPWCLEIETNGVMKACHELGITIVAYSPLGRGFLTGKYQTIDEFAPDKDDYRRTLPRFKGENFKKNLAIVDKIQEFATKKGVTASQLCLAWVLAQSNNMIVIPGTKKIKYLEENIGAGKVKLSNKELSEIRQIINSIEITGGRYGDGVESVGKK</sequence>
<dbReference type="SUPFAM" id="SSF51430">
    <property type="entry name" value="NAD(P)-linked oxidoreductase"/>
    <property type="match status" value="1"/>
</dbReference>
<dbReference type="EMBL" id="CAJVPP010000906">
    <property type="protein sequence ID" value="CAG8521232.1"/>
    <property type="molecule type" value="Genomic_DNA"/>
</dbReference>
<feature type="domain" description="NADP-dependent oxidoreductase" evidence="2">
    <location>
        <begin position="18"/>
        <end position="315"/>
    </location>
</feature>
<dbReference type="GO" id="GO:0005737">
    <property type="term" value="C:cytoplasm"/>
    <property type="evidence" value="ECO:0007669"/>
    <property type="project" value="TreeGrafter"/>
</dbReference>
<dbReference type="PANTHER" id="PTHR43625">
    <property type="entry name" value="AFLATOXIN B1 ALDEHYDE REDUCTASE"/>
    <property type="match status" value="1"/>
</dbReference>
<keyword evidence="1" id="KW-0560">Oxidoreductase</keyword>
<name>A0A9N9A9E4_FUNMO</name>
<gene>
    <name evidence="3" type="ORF">FMOSSE_LOCUS5042</name>
</gene>
<comment type="caution">
    <text evidence="3">The sequence shown here is derived from an EMBL/GenBank/DDBJ whole genome shotgun (WGS) entry which is preliminary data.</text>
</comment>
<organism evidence="3 4">
    <name type="scientific">Funneliformis mosseae</name>
    <name type="common">Endomycorrhizal fungus</name>
    <name type="synonym">Glomus mosseae</name>
    <dbReference type="NCBI Taxonomy" id="27381"/>
    <lineage>
        <taxon>Eukaryota</taxon>
        <taxon>Fungi</taxon>
        <taxon>Fungi incertae sedis</taxon>
        <taxon>Mucoromycota</taxon>
        <taxon>Glomeromycotina</taxon>
        <taxon>Glomeromycetes</taxon>
        <taxon>Glomerales</taxon>
        <taxon>Glomeraceae</taxon>
        <taxon>Funneliformis</taxon>
    </lineage>
</organism>
<dbReference type="Gene3D" id="3.20.20.100">
    <property type="entry name" value="NADP-dependent oxidoreductase domain"/>
    <property type="match status" value="1"/>
</dbReference>
<evidence type="ECO:0000256" key="1">
    <source>
        <dbReference type="ARBA" id="ARBA00023002"/>
    </source>
</evidence>
<keyword evidence="4" id="KW-1185">Reference proteome</keyword>
<dbReference type="GO" id="GO:0016491">
    <property type="term" value="F:oxidoreductase activity"/>
    <property type="evidence" value="ECO:0007669"/>
    <property type="project" value="UniProtKB-KW"/>
</dbReference>
<dbReference type="Pfam" id="PF00248">
    <property type="entry name" value="Aldo_ket_red"/>
    <property type="match status" value="1"/>
</dbReference>
<proteinExistence type="predicted"/>
<dbReference type="InterPro" id="IPR036812">
    <property type="entry name" value="NAD(P)_OxRdtase_dom_sf"/>
</dbReference>
<protein>
    <submittedName>
        <fullName evidence="3">5745_t:CDS:1</fullName>
    </submittedName>
</protein>
<dbReference type="PANTHER" id="PTHR43625:SF40">
    <property type="entry name" value="ALDO-KETO REDUCTASE YAKC [NADP(+)]"/>
    <property type="match status" value="1"/>
</dbReference>
<accession>A0A9N9A9E4</accession>
<evidence type="ECO:0000259" key="2">
    <source>
        <dbReference type="Pfam" id="PF00248"/>
    </source>
</evidence>
<dbReference type="InterPro" id="IPR023210">
    <property type="entry name" value="NADP_OxRdtase_dom"/>
</dbReference>
<dbReference type="Proteomes" id="UP000789375">
    <property type="component" value="Unassembled WGS sequence"/>
</dbReference>
<evidence type="ECO:0000313" key="4">
    <source>
        <dbReference type="Proteomes" id="UP000789375"/>
    </source>
</evidence>
<dbReference type="CDD" id="cd19076">
    <property type="entry name" value="AKR_AKR13A_13D"/>
    <property type="match status" value="1"/>
</dbReference>
<dbReference type="InterPro" id="IPR050791">
    <property type="entry name" value="Aldo-Keto_reductase"/>
</dbReference>
<evidence type="ECO:0000313" key="3">
    <source>
        <dbReference type="EMBL" id="CAG8521232.1"/>
    </source>
</evidence>
<dbReference type="PROSITE" id="PS51257">
    <property type="entry name" value="PROKAR_LIPOPROTEIN"/>
    <property type="match status" value="1"/>
</dbReference>
<dbReference type="AlphaFoldDB" id="A0A9N9A9E4"/>